<dbReference type="OrthoDB" id="443751at2759"/>
<dbReference type="GO" id="GO:0005524">
    <property type="term" value="F:ATP binding"/>
    <property type="evidence" value="ECO:0007669"/>
    <property type="project" value="InterPro"/>
</dbReference>
<dbReference type="GO" id="GO:0004176">
    <property type="term" value="F:ATP-dependent peptidase activity"/>
    <property type="evidence" value="ECO:0007669"/>
    <property type="project" value="InterPro"/>
</dbReference>
<keyword evidence="2" id="KW-1133">Transmembrane helix</keyword>
<protein>
    <recommendedName>
        <fullName evidence="3">Peptidase M41 domain-containing protein</fullName>
    </recommendedName>
</protein>
<evidence type="ECO:0000256" key="2">
    <source>
        <dbReference type="SAM" id="Phobius"/>
    </source>
</evidence>
<evidence type="ECO:0000313" key="5">
    <source>
        <dbReference type="Proteomes" id="UP000604046"/>
    </source>
</evidence>
<feature type="transmembrane region" description="Helical" evidence="2">
    <location>
        <begin position="184"/>
        <end position="204"/>
    </location>
</feature>
<feature type="transmembrane region" description="Helical" evidence="2">
    <location>
        <begin position="152"/>
        <end position="172"/>
    </location>
</feature>
<name>A0A812IEI4_9DINO</name>
<keyword evidence="5" id="KW-1185">Reference proteome</keyword>
<dbReference type="GO" id="GO:0004222">
    <property type="term" value="F:metalloendopeptidase activity"/>
    <property type="evidence" value="ECO:0007669"/>
    <property type="project" value="InterPro"/>
</dbReference>
<dbReference type="SUPFAM" id="SSF140990">
    <property type="entry name" value="FtsH protease domain-like"/>
    <property type="match status" value="1"/>
</dbReference>
<dbReference type="InterPro" id="IPR000642">
    <property type="entry name" value="Peptidase_M41"/>
</dbReference>
<organism evidence="4 5">
    <name type="scientific">Symbiodinium natans</name>
    <dbReference type="NCBI Taxonomy" id="878477"/>
    <lineage>
        <taxon>Eukaryota</taxon>
        <taxon>Sar</taxon>
        <taxon>Alveolata</taxon>
        <taxon>Dinophyceae</taxon>
        <taxon>Suessiales</taxon>
        <taxon>Symbiodiniaceae</taxon>
        <taxon>Symbiodinium</taxon>
    </lineage>
</organism>
<dbReference type="PANTHER" id="PTHR23076">
    <property type="entry name" value="METALLOPROTEASE M41 FTSH"/>
    <property type="match status" value="1"/>
</dbReference>
<dbReference type="InterPro" id="IPR037219">
    <property type="entry name" value="Peptidase_M41-like"/>
</dbReference>
<sequence length="453" mass="49701">MSWSRYHESSSQSWPPSASEDGVTPFSRYPLQDGFYNTLAYTHVVIGFSYVALMLWQFLATKGTPGHVKRGGVLKWIALLCIGGGWALQIRHSWFSNPTVFEKHPASTYPSFPPLGPSSDVRCPGSLRGTVDLLQARRQPQVLFSLPFAQNFVSAFGASTVASALNCYLVGVNGKSRASAHGPVHILLLIGTSVSLAADVNAYVYMFRDPPAREMTVTTPWSSYHWDMLVEMVVIGSVFPLYDGSLDYKEHHVMNAVWTMSKTAAAVLLFSAHDAHYFWTHPGLTLPYRLAVQLVPQLIILVPYSLRIFRYLQASRLPHSRRILLAMLAVDMGGRAAEELLLGKGQATMGAQADIDDATRLAMEMVASGGLSKAVGPRALQTGGIQPSQALLSEVDAEVKELLDKALLLAATAIAKNRELHSAVAEVLIQHETLDGEEFQRVVREHPPKPIKL</sequence>
<dbReference type="PANTHER" id="PTHR23076:SF97">
    <property type="entry name" value="ATP-DEPENDENT ZINC METALLOPROTEASE YME1L1"/>
    <property type="match status" value="1"/>
</dbReference>
<proteinExistence type="predicted"/>
<feature type="transmembrane region" description="Helical" evidence="2">
    <location>
        <begin position="72"/>
        <end position="90"/>
    </location>
</feature>
<accession>A0A812IEI4</accession>
<dbReference type="EMBL" id="CAJNDS010000264">
    <property type="protein sequence ID" value="CAE7035457.1"/>
    <property type="molecule type" value="Genomic_DNA"/>
</dbReference>
<dbReference type="Proteomes" id="UP000604046">
    <property type="component" value="Unassembled WGS sequence"/>
</dbReference>
<dbReference type="Gene3D" id="1.20.58.760">
    <property type="entry name" value="Peptidase M41"/>
    <property type="match status" value="1"/>
</dbReference>
<keyword evidence="2" id="KW-0812">Transmembrane</keyword>
<keyword evidence="2" id="KW-0472">Membrane</keyword>
<feature type="region of interest" description="Disordered" evidence="1">
    <location>
        <begin position="1"/>
        <end position="21"/>
    </location>
</feature>
<reference evidence="4" key="1">
    <citation type="submission" date="2021-02" db="EMBL/GenBank/DDBJ databases">
        <authorList>
            <person name="Dougan E. K."/>
            <person name="Rhodes N."/>
            <person name="Thang M."/>
            <person name="Chan C."/>
        </authorList>
    </citation>
    <scope>NUCLEOTIDE SEQUENCE</scope>
</reference>
<evidence type="ECO:0000256" key="1">
    <source>
        <dbReference type="SAM" id="MobiDB-lite"/>
    </source>
</evidence>
<feature type="transmembrane region" description="Helical" evidence="2">
    <location>
        <begin position="40"/>
        <end position="60"/>
    </location>
</feature>
<evidence type="ECO:0000313" key="4">
    <source>
        <dbReference type="EMBL" id="CAE7035457.1"/>
    </source>
</evidence>
<gene>
    <name evidence="4" type="ORF">SNAT2548_LOCUS4297</name>
</gene>
<dbReference type="Pfam" id="PF01434">
    <property type="entry name" value="Peptidase_M41"/>
    <property type="match status" value="1"/>
</dbReference>
<dbReference type="GO" id="GO:0006508">
    <property type="term" value="P:proteolysis"/>
    <property type="evidence" value="ECO:0007669"/>
    <property type="project" value="InterPro"/>
</dbReference>
<feature type="compositionally biased region" description="Low complexity" evidence="1">
    <location>
        <begin position="9"/>
        <end position="19"/>
    </location>
</feature>
<evidence type="ECO:0000259" key="3">
    <source>
        <dbReference type="Pfam" id="PF01434"/>
    </source>
</evidence>
<comment type="caution">
    <text evidence="4">The sequence shown here is derived from an EMBL/GenBank/DDBJ whole genome shotgun (WGS) entry which is preliminary data.</text>
</comment>
<dbReference type="AlphaFoldDB" id="A0A812IEI4"/>
<feature type="domain" description="Peptidase M41" evidence="3">
    <location>
        <begin position="319"/>
        <end position="442"/>
    </location>
</feature>